<comment type="similarity">
    <text evidence="5">Belongs to the binding-protein-dependent transport system permease family.</text>
</comment>
<comment type="caution">
    <text evidence="7">The sequence shown here is derived from an EMBL/GenBank/DDBJ whole genome shotgun (WGS) entry which is preliminary data.</text>
</comment>
<accession>A0A330HL70</accession>
<feature type="transmembrane region" description="Helical" evidence="5">
    <location>
        <begin position="86"/>
        <end position="111"/>
    </location>
</feature>
<feature type="transmembrane region" description="Helical" evidence="5">
    <location>
        <begin position="281"/>
        <end position="302"/>
    </location>
</feature>
<dbReference type="SUPFAM" id="SSF161098">
    <property type="entry name" value="MetI-like"/>
    <property type="match status" value="1"/>
</dbReference>
<evidence type="ECO:0000313" key="7">
    <source>
        <dbReference type="EMBL" id="RAZ89421.1"/>
    </source>
</evidence>
<dbReference type="EMBL" id="QMBP01000008">
    <property type="protein sequence ID" value="RAZ89421.1"/>
    <property type="molecule type" value="Genomic_DNA"/>
</dbReference>
<feature type="domain" description="ABC transmembrane type-1" evidence="6">
    <location>
        <begin position="90"/>
        <end position="302"/>
    </location>
</feature>
<dbReference type="SUPFAM" id="SSF160964">
    <property type="entry name" value="MalF N-terminal region-like"/>
    <property type="match status" value="1"/>
</dbReference>
<evidence type="ECO:0000256" key="1">
    <source>
        <dbReference type="ARBA" id="ARBA00004651"/>
    </source>
</evidence>
<dbReference type="AlphaFoldDB" id="A0A330HL70"/>
<reference evidence="8" key="1">
    <citation type="submission" date="2018-06" db="EMBL/GenBank/DDBJ databases">
        <authorList>
            <person name="Helene L.C."/>
            <person name="Dall'Agnol R."/>
            <person name="Delamuta J.R."/>
            <person name="Hungria M."/>
        </authorList>
    </citation>
    <scope>NUCLEOTIDE SEQUENCE [LARGE SCALE GENOMIC DNA]</scope>
    <source>
        <strain evidence="8">AC99b</strain>
    </source>
</reference>
<dbReference type="Proteomes" id="UP000251558">
    <property type="component" value="Unassembled WGS sequence"/>
</dbReference>
<evidence type="ECO:0000256" key="3">
    <source>
        <dbReference type="ARBA" id="ARBA00022989"/>
    </source>
</evidence>
<gene>
    <name evidence="7" type="ORF">DPM33_17740</name>
</gene>
<dbReference type="GO" id="GO:0005886">
    <property type="term" value="C:plasma membrane"/>
    <property type="evidence" value="ECO:0007669"/>
    <property type="project" value="UniProtKB-SubCell"/>
</dbReference>
<evidence type="ECO:0000256" key="4">
    <source>
        <dbReference type="ARBA" id="ARBA00023136"/>
    </source>
</evidence>
<keyword evidence="8" id="KW-1185">Reference proteome</keyword>
<evidence type="ECO:0000313" key="8">
    <source>
        <dbReference type="Proteomes" id="UP000251558"/>
    </source>
</evidence>
<dbReference type="PANTHER" id="PTHR43759:SF1">
    <property type="entry name" value="GLUCOSE IMPORT SYSTEM PERMEASE PROTEIN GLCT"/>
    <property type="match status" value="1"/>
</dbReference>
<sequence>MEIVMSMTSISTPQVVAGADKAQRAGERHTGWLLLTPAFVLMNAVGFFPMVYSLYISLTNYNPTHGGNARFVWLDNYASALLDIQFWHAIGLTFVFVTLSVGTSLVLAVLLSLLFNLRYPGFFLLRTIILIPMLITPIAVGIVWRIMMMPDLGVLNYLLTLVGLQPLLWTSSSSTALLSIILVDIWQWTPFMFLIVFAGISALPKSPFEAAAIDGAGPIRVFFSITLPLLKPVIVIATLLRIVDAFRTYDTTFIMTRGGPDFATDLVSVYLQRINFRFFDLGYGAALSWITLLIVTIIILIFTKLSGFTRIISEKENR</sequence>
<dbReference type="PANTHER" id="PTHR43759">
    <property type="entry name" value="TREHALOSE TRANSPORT SYSTEM PERMEASE PROTEIN SUGA"/>
    <property type="match status" value="1"/>
</dbReference>
<keyword evidence="5" id="KW-0813">Transport</keyword>
<comment type="subcellular location">
    <subcellularLocation>
        <location evidence="1 5">Cell membrane</location>
        <topology evidence="1 5">Multi-pass membrane protein</topology>
    </subcellularLocation>
</comment>
<feature type="transmembrane region" description="Helical" evidence="5">
    <location>
        <begin position="221"/>
        <end position="243"/>
    </location>
</feature>
<name>A0A330HL70_9HYPH</name>
<feature type="transmembrane region" description="Helical" evidence="5">
    <location>
        <begin position="31"/>
        <end position="55"/>
    </location>
</feature>
<dbReference type="Pfam" id="PF00528">
    <property type="entry name" value="BPD_transp_1"/>
    <property type="match status" value="1"/>
</dbReference>
<dbReference type="CDD" id="cd06261">
    <property type="entry name" value="TM_PBP2"/>
    <property type="match status" value="1"/>
</dbReference>
<dbReference type="InterPro" id="IPR035906">
    <property type="entry name" value="MetI-like_sf"/>
</dbReference>
<dbReference type="GO" id="GO:0055085">
    <property type="term" value="P:transmembrane transport"/>
    <property type="evidence" value="ECO:0007669"/>
    <property type="project" value="InterPro"/>
</dbReference>
<protein>
    <submittedName>
        <fullName evidence="7">Sugar ABC transporter permease</fullName>
    </submittedName>
</protein>
<keyword evidence="3 5" id="KW-1133">Transmembrane helix</keyword>
<dbReference type="PROSITE" id="PS50928">
    <property type="entry name" value="ABC_TM1"/>
    <property type="match status" value="1"/>
</dbReference>
<evidence type="ECO:0000256" key="2">
    <source>
        <dbReference type="ARBA" id="ARBA00022692"/>
    </source>
</evidence>
<feature type="transmembrane region" description="Helical" evidence="5">
    <location>
        <begin position="123"/>
        <end position="147"/>
    </location>
</feature>
<dbReference type="Gene3D" id="1.10.3720.10">
    <property type="entry name" value="MetI-like"/>
    <property type="match status" value="1"/>
</dbReference>
<reference evidence="7 8" key="2">
    <citation type="submission" date="2018-07" db="EMBL/GenBank/DDBJ databases">
        <title>Diversity of Mesorhizobium strains in Brazil.</title>
        <authorList>
            <person name="Helene L.C.F."/>
            <person name="Dall'Agnol R."/>
            <person name="Delamuta J.R.M."/>
            <person name="Hungria M."/>
        </authorList>
    </citation>
    <scope>NUCLEOTIDE SEQUENCE [LARGE SCALE GENOMIC DNA]</scope>
    <source>
        <strain evidence="7 8">AC99b</strain>
    </source>
</reference>
<proteinExistence type="inferred from homology"/>
<dbReference type="InterPro" id="IPR052730">
    <property type="entry name" value="Sugar_ABC_transporter"/>
</dbReference>
<feature type="transmembrane region" description="Helical" evidence="5">
    <location>
        <begin position="176"/>
        <end position="200"/>
    </location>
</feature>
<dbReference type="InterPro" id="IPR000515">
    <property type="entry name" value="MetI-like"/>
</dbReference>
<organism evidence="7 8">
    <name type="scientific">Mesorhizobium hawassense</name>
    <dbReference type="NCBI Taxonomy" id="1209954"/>
    <lineage>
        <taxon>Bacteria</taxon>
        <taxon>Pseudomonadati</taxon>
        <taxon>Pseudomonadota</taxon>
        <taxon>Alphaproteobacteria</taxon>
        <taxon>Hyphomicrobiales</taxon>
        <taxon>Phyllobacteriaceae</taxon>
        <taxon>Mesorhizobium</taxon>
    </lineage>
</organism>
<evidence type="ECO:0000259" key="6">
    <source>
        <dbReference type="PROSITE" id="PS50928"/>
    </source>
</evidence>
<dbReference type="OrthoDB" id="9785347at2"/>
<keyword evidence="2 5" id="KW-0812">Transmembrane</keyword>
<evidence type="ECO:0000256" key="5">
    <source>
        <dbReference type="RuleBase" id="RU363032"/>
    </source>
</evidence>
<keyword evidence="4 5" id="KW-0472">Membrane</keyword>